<protein>
    <recommendedName>
        <fullName evidence="2">TonB-dependent receptor</fullName>
    </recommendedName>
</protein>
<proteinExistence type="predicted"/>
<dbReference type="AlphaFoldDB" id="A0A1J5SE45"/>
<evidence type="ECO:0000313" key="1">
    <source>
        <dbReference type="EMBL" id="OIQ99971.1"/>
    </source>
</evidence>
<accession>A0A1J5SE45</accession>
<comment type="caution">
    <text evidence="1">The sequence shown here is derived from an EMBL/GenBank/DDBJ whole genome shotgun (WGS) entry which is preliminary data.</text>
</comment>
<name>A0A1J5SE45_9ZZZZ</name>
<reference evidence="1" key="1">
    <citation type="submission" date="2016-10" db="EMBL/GenBank/DDBJ databases">
        <title>Sequence of Gallionella enrichment culture.</title>
        <authorList>
            <person name="Poehlein A."/>
            <person name="Muehling M."/>
            <person name="Daniel R."/>
        </authorList>
    </citation>
    <scope>NUCLEOTIDE SEQUENCE</scope>
</reference>
<evidence type="ECO:0008006" key="2">
    <source>
        <dbReference type="Google" id="ProtNLM"/>
    </source>
</evidence>
<organism evidence="1">
    <name type="scientific">mine drainage metagenome</name>
    <dbReference type="NCBI Taxonomy" id="410659"/>
    <lineage>
        <taxon>unclassified sequences</taxon>
        <taxon>metagenomes</taxon>
        <taxon>ecological metagenomes</taxon>
    </lineage>
</organism>
<gene>
    <name evidence="1" type="ORF">GALL_179870</name>
</gene>
<dbReference type="EMBL" id="MLJW01000100">
    <property type="protein sequence ID" value="OIQ99971.1"/>
    <property type="molecule type" value="Genomic_DNA"/>
</dbReference>
<sequence>MFASSPGGAWVDLFEPRYTLMGNIGENEIKTGLNLQLASSSNKTLSPTRENPSGFLNWLRKSDAGEFGISTGYSQMATRDAGIDATGQVPATSIRTSRTLSGKWDKELSEYNTLSADSTYESVSYQGGGPFLDYSSQSAGLKFSRALNEKLKAFFDVSDTEFVLTGVSQSSHSVDAILGMNWKGEYVDSTLQGGQSRTGGGVSYPTGLATIHYTGSRSQLNLNVSRLVLPSGFGGFVRTDQLGSNWNYALSEYSNVGIDLTRINNTLLNNTLVFENITSSATNTGVWIDRNLTPSWKIRTYFLRRVLQGSSVGSAFSNMIGLSLTYDNSNL</sequence>